<dbReference type="AlphaFoldDB" id="A0A330LNW6"/>
<gene>
    <name evidence="1" type="ORF">MORIYA_2206</name>
</gene>
<organism evidence="1 2">
    <name type="scientific">Moritella yayanosii</name>
    <dbReference type="NCBI Taxonomy" id="69539"/>
    <lineage>
        <taxon>Bacteria</taxon>
        <taxon>Pseudomonadati</taxon>
        <taxon>Pseudomonadota</taxon>
        <taxon>Gammaproteobacteria</taxon>
        <taxon>Alteromonadales</taxon>
        <taxon>Moritellaceae</taxon>
        <taxon>Moritella</taxon>
    </lineage>
</organism>
<keyword evidence="2" id="KW-1185">Reference proteome</keyword>
<dbReference type="KEGG" id="mya:MORIYA_2206"/>
<evidence type="ECO:0000313" key="1">
    <source>
        <dbReference type="EMBL" id="SQD78684.1"/>
    </source>
</evidence>
<accession>A0A330LNW6</accession>
<dbReference type="Proteomes" id="UP000250163">
    <property type="component" value="Chromosome MORIYA"/>
</dbReference>
<name>A0A330LNW6_9GAMM</name>
<dbReference type="EMBL" id="LS483250">
    <property type="protein sequence ID" value="SQD78684.1"/>
    <property type="molecule type" value="Genomic_DNA"/>
</dbReference>
<dbReference type="RefSeq" id="WP_174216921.1">
    <property type="nucleotide sequence ID" value="NZ_LS483250.1"/>
</dbReference>
<proteinExistence type="predicted"/>
<protein>
    <submittedName>
        <fullName evidence="1">Uncharacterized protein</fullName>
    </submittedName>
</protein>
<evidence type="ECO:0000313" key="2">
    <source>
        <dbReference type="Proteomes" id="UP000250163"/>
    </source>
</evidence>
<sequence length="56" mass="6667">MAHNSIELLQKEQRMQLTSLSSSYEFQRLLRTDEAELPEWVKHQAENYATSCVRLR</sequence>
<reference evidence="2" key="1">
    <citation type="submission" date="2018-05" db="EMBL/GenBank/DDBJ databases">
        <authorList>
            <person name="Cea G.-C."/>
            <person name="William W."/>
        </authorList>
    </citation>
    <scope>NUCLEOTIDE SEQUENCE [LARGE SCALE GENOMIC DNA]</scope>
    <source>
        <strain evidence="2">DB21MT 5</strain>
    </source>
</reference>